<dbReference type="InterPro" id="IPR029058">
    <property type="entry name" value="AB_hydrolase_fold"/>
</dbReference>
<sequence length="270" mass="28806">MTEHLIRNGDVTLRAQIDGSEDADATPVMFVNGLCSTLESWDGVVAQLPPVLRVVRYDLRGHGRSDVTPAPYAMGALIADAERVADVLDVRGAAVVGLSLGGLIAQGLAVKRPDIVRTLVLSNTGAKIGTRDLWEERIAKVRTHGLATLADEMIDRWVSPGFRGAPEVAELRRRILGTAVEGYCGCAAAIAGTDFLTATSGLRLTTLCIAGSEDRATPPDMLQELAGLIPGARFELIRRAGHLPHLEQPEAFADLLIRFLSETGDLPGRA</sequence>
<evidence type="ECO:0000313" key="3">
    <source>
        <dbReference type="EMBL" id="ROT98083.1"/>
    </source>
</evidence>
<dbReference type="PANTHER" id="PTHR43798:SF31">
    <property type="entry name" value="AB HYDROLASE SUPERFAMILY PROTEIN YCLE"/>
    <property type="match status" value="1"/>
</dbReference>
<dbReference type="GO" id="GO:0042952">
    <property type="term" value="P:beta-ketoadipate pathway"/>
    <property type="evidence" value="ECO:0007669"/>
    <property type="project" value="InterPro"/>
</dbReference>
<dbReference type="Proteomes" id="UP000268016">
    <property type="component" value="Unassembled WGS sequence"/>
</dbReference>
<keyword evidence="1 3" id="KW-0378">Hydrolase</keyword>
<dbReference type="InterPro" id="IPR050266">
    <property type="entry name" value="AB_hydrolase_sf"/>
</dbReference>
<keyword evidence="4" id="KW-1185">Reference proteome</keyword>
<dbReference type="Pfam" id="PF12697">
    <property type="entry name" value="Abhydrolase_6"/>
    <property type="match status" value="1"/>
</dbReference>
<name>A0A3N2QS96_9RHOB</name>
<dbReference type="InterPro" id="IPR026968">
    <property type="entry name" value="PcaD/CatD"/>
</dbReference>
<dbReference type="NCBIfam" id="TIGR02427">
    <property type="entry name" value="protocat_pcaD"/>
    <property type="match status" value="1"/>
</dbReference>
<gene>
    <name evidence="3" type="primary">pcaD</name>
    <name evidence="3" type="ORF">EAT49_17600</name>
</gene>
<evidence type="ECO:0000259" key="2">
    <source>
        <dbReference type="Pfam" id="PF12697"/>
    </source>
</evidence>
<dbReference type="AlphaFoldDB" id="A0A3N2QS96"/>
<dbReference type="GO" id="GO:0047570">
    <property type="term" value="F:3-oxoadipate enol-lactonase activity"/>
    <property type="evidence" value="ECO:0007669"/>
    <property type="project" value="UniProtKB-EC"/>
</dbReference>
<feature type="domain" description="AB hydrolase-1" evidence="2">
    <location>
        <begin position="29"/>
        <end position="254"/>
    </location>
</feature>
<dbReference type="PRINTS" id="PR00111">
    <property type="entry name" value="ABHYDROLASE"/>
</dbReference>
<dbReference type="GO" id="GO:0016020">
    <property type="term" value="C:membrane"/>
    <property type="evidence" value="ECO:0007669"/>
    <property type="project" value="TreeGrafter"/>
</dbReference>
<dbReference type="OrthoDB" id="9793083at2"/>
<accession>A0A3N2QS96</accession>
<comment type="caution">
    <text evidence="3">The sequence shown here is derived from an EMBL/GenBank/DDBJ whole genome shotgun (WGS) entry which is preliminary data.</text>
</comment>
<organism evidence="3 4">
    <name type="scientific">Histidinibacterium lentulum</name>
    <dbReference type="NCBI Taxonomy" id="2480588"/>
    <lineage>
        <taxon>Bacteria</taxon>
        <taxon>Pseudomonadati</taxon>
        <taxon>Pseudomonadota</taxon>
        <taxon>Alphaproteobacteria</taxon>
        <taxon>Rhodobacterales</taxon>
        <taxon>Paracoccaceae</taxon>
        <taxon>Histidinibacterium</taxon>
    </lineage>
</organism>
<dbReference type="InterPro" id="IPR000073">
    <property type="entry name" value="AB_hydrolase_1"/>
</dbReference>
<dbReference type="EC" id="3.1.1.24" evidence="3"/>
<dbReference type="PANTHER" id="PTHR43798">
    <property type="entry name" value="MONOACYLGLYCEROL LIPASE"/>
    <property type="match status" value="1"/>
</dbReference>
<reference evidence="3 4" key="1">
    <citation type="submission" date="2018-10" db="EMBL/GenBank/DDBJ databases">
        <title>Histidinibacterium lentulum gen. nov., sp. nov., a marine bacterium from the culture broth of Picochlorum sp. 122.</title>
        <authorList>
            <person name="Wang G."/>
        </authorList>
    </citation>
    <scope>NUCLEOTIDE SEQUENCE [LARGE SCALE GENOMIC DNA]</scope>
    <source>
        <strain evidence="3 4">B17</strain>
    </source>
</reference>
<proteinExistence type="predicted"/>
<dbReference type="SUPFAM" id="SSF53474">
    <property type="entry name" value="alpha/beta-Hydrolases"/>
    <property type="match status" value="1"/>
</dbReference>
<dbReference type="Gene3D" id="3.40.50.1820">
    <property type="entry name" value="alpha/beta hydrolase"/>
    <property type="match status" value="1"/>
</dbReference>
<dbReference type="RefSeq" id="WP_123643623.1">
    <property type="nucleotide sequence ID" value="NZ_ML119090.1"/>
</dbReference>
<evidence type="ECO:0000256" key="1">
    <source>
        <dbReference type="ARBA" id="ARBA00022801"/>
    </source>
</evidence>
<evidence type="ECO:0000313" key="4">
    <source>
        <dbReference type="Proteomes" id="UP000268016"/>
    </source>
</evidence>
<protein>
    <submittedName>
        <fullName evidence="3">3-oxoadipate enol-lactonase</fullName>
        <ecNumber evidence="3">3.1.1.24</ecNumber>
    </submittedName>
</protein>
<dbReference type="EMBL" id="RDRB01000010">
    <property type="protein sequence ID" value="ROT98083.1"/>
    <property type="molecule type" value="Genomic_DNA"/>
</dbReference>